<proteinExistence type="predicted"/>
<dbReference type="SMART" id="SM00108">
    <property type="entry name" value="B_lectin"/>
    <property type="match status" value="1"/>
</dbReference>
<accession>K9ZDL3</accession>
<keyword evidence="3" id="KW-1185">Reference proteome</keyword>
<sequence>MSSSLKTEQSLGVEQRIVSDNGRYQLVLQSDGNLVLYGLEGRVPGGATWATGTDGQGGTLAVLQSDGNFVLYGPRGRVPGGALWGSGTDGQDVTSLVMQNDGNLVLYRRDGSAAWATDTVEPPPPPPKQAYCCNVFKADGRTRAWQKTLYSSSEAEAYTECLRLKDYVLGPDQPGGIGFGRGVCSSGELKKPEMLLENVDPALPECDR</sequence>
<dbReference type="InterPro" id="IPR001480">
    <property type="entry name" value="Bulb-type_lectin_dom"/>
</dbReference>
<dbReference type="InterPro" id="IPR036426">
    <property type="entry name" value="Bulb-type_lectin_dom_sf"/>
</dbReference>
<dbReference type="eggNOG" id="COG1404">
    <property type="taxonomic scope" value="Bacteria"/>
</dbReference>
<dbReference type="Gene3D" id="2.90.10.10">
    <property type="entry name" value="Bulb-type lectin domain"/>
    <property type="match status" value="3"/>
</dbReference>
<dbReference type="Proteomes" id="UP000010474">
    <property type="component" value="Chromosome"/>
</dbReference>
<gene>
    <name evidence="2" type="ordered locus">Anacy_1763</name>
</gene>
<reference evidence="3" key="1">
    <citation type="journal article" date="2013" name="Proc. Natl. Acad. Sci. U.S.A.">
        <title>Improving the coverage of the cyanobacterial phylum using diversity-driven genome sequencing.</title>
        <authorList>
            <person name="Shih P.M."/>
            <person name="Wu D."/>
            <person name="Latifi A."/>
            <person name="Axen S.D."/>
            <person name="Fewer D.P."/>
            <person name="Talla E."/>
            <person name="Calteau A."/>
            <person name="Cai F."/>
            <person name="Tandeau de Marsac N."/>
            <person name="Rippka R."/>
            <person name="Herdman M."/>
            <person name="Sivonen K."/>
            <person name="Coursin T."/>
            <person name="Laurent T."/>
            <person name="Goodwin L."/>
            <person name="Nolan M."/>
            <person name="Davenport K.W."/>
            <person name="Han C.S."/>
            <person name="Rubin E.M."/>
            <person name="Eisen J.A."/>
            <person name="Woyke T."/>
            <person name="Gugger M."/>
            <person name="Kerfeld C.A."/>
        </authorList>
    </citation>
    <scope>NUCLEOTIDE SEQUENCE [LARGE SCALE GENOMIC DNA]</scope>
    <source>
        <strain evidence="3">ATCC 27899 / PCC 7122</strain>
    </source>
</reference>
<protein>
    <submittedName>
        <fullName evidence="2">Curculin domain protein (Mannose-binding) lectin</fullName>
    </submittedName>
</protein>
<dbReference type="HOGENOM" id="CLU_1318697_0_0_3"/>
<dbReference type="PROSITE" id="PS50927">
    <property type="entry name" value="BULB_LECTIN"/>
    <property type="match status" value="1"/>
</dbReference>
<dbReference type="KEGG" id="acy:Anacy_1763"/>
<evidence type="ECO:0000313" key="2">
    <source>
        <dbReference type="EMBL" id="AFZ57256.1"/>
    </source>
</evidence>
<evidence type="ECO:0000259" key="1">
    <source>
        <dbReference type="PROSITE" id="PS50927"/>
    </source>
</evidence>
<dbReference type="EMBL" id="CP003659">
    <property type="protein sequence ID" value="AFZ57256.1"/>
    <property type="molecule type" value="Genomic_DNA"/>
</dbReference>
<evidence type="ECO:0000313" key="3">
    <source>
        <dbReference type="Proteomes" id="UP000010474"/>
    </source>
</evidence>
<dbReference type="AlphaFoldDB" id="K9ZDL3"/>
<dbReference type="RefSeq" id="WP_015213904.1">
    <property type="nucleotide sequence ID" value="NC_019771.1"/>
</dbReference>
<dbReference type="SUPFAM" id="SSF51110">
    <property type="entry name" value="alpha-D-mannose-specific plant lectins"/>
    <property type="match status" value="1"/>
</dbReference>
<name>K9ZDL3_ANACC</name>
<dbReference type="CDD" id="cd00028">
    <property type="entry name" value="B_lectin"/>
    <property type="match status" value="1"/>
</dbReference>
<dbReference type="PATRIC" id="fig|272123.3.peg.1923"/>
<feature type="domain" description="Bulb-type lectin" evidence="1">
    <location>
        <begin position="2"/>
        <end position="119"/>
    </location>
</feature>
<organism evidence="2 3">
    <name type="scientific">Anabaena cylindrica (strain ATCC 27899 / PCC 7122)</name>
    <dbReference type="NCBI Taxonomy" id="272123"/>
    <lineage>
        <taxon>Bacteria</taxon>
        <taxon>Bacillati</taxon>
        <taxon>Cyanobacteriota</taxon>
        <taxon>Cyanophyceae</taxon>
        <taxon>Nostocales</taxon>
        <taxon>Nostocaceae</taxon>
        <taxon>Anabaena</taxon>
    </lineage>
</organism>